<evidence type="ECO:0000313" key="2">
    <source>
        <dbReference type="EMBL" id="GIE13026.1"/>
    </source>
</evidence>
<accession>A0A919J9F3</accession>
<proteinExistence type="predicted"/>
<keyword evidence="3" id="KW-1185">Reference proteome</keyword>
<dbReference type="InterPro" id="IPR006073">
    <property type="entry name" value="GTP-bd"/>
</dbReference>
<dbReference type="InterPro" id="IPR027417">
    <property type="entry name" value="P-loop_NTPase"/>
</dbReference>
<dbReference type="AlphaFoldDB" id="A0A919J9F3"/>
<reference evidence="2" key="1">
    <citation type="submission" date="2021-01" db="EMBL/GenBank/DDBJ databases">
        <title>Whole genome shotgun sequence of Actinoplanes ferrugineus NBRC 15555.</title>
        <authorList>
            <person name="Komaki H."/>
            <person name="Tamura T."/>
        </authorList>
    </citation>
    <scope>NUCLEOTIDE SEQUENCE</scope>
    <source>
        <strain evidence="2">NBRC 15555</strain>
    </source>
</reference>
<protein>
    <submittedName>
        <fullName evidence="2">GTPase</fullName>
    </submittedName>
</protein>
<dbReference type="GO" id="GO:0005525">
    <property type="term" value="F:GTP binding"/>
    <property type="evidence" value="ECO:0007669"/>
    <property type="project" value="InterPro"/>
</dbReference>
<dbReference type="Pfam" id="PF01926">
    <property type="entry name" value="MMR_HSR1"/>
    <property type="match status" value="1"/>
</dbReference>
<evidence type="ECO:0000259" key="1">
    <source>
        <dbReference type="Pfam" id="PF01926"/>
    </source>
</evidence>
<dbReference type="Proteomes" id="UP000598174">
    <property type="component" value="Unassembled WGS sequence"/>
</dbReference>
<name>A0A919J9F3_9ACTN</name>
<dbReference type="CDD" id="cd00882">
    <property type="entry name" value="Ras_like_GTPase"/>
    <property type="match status" value="1"/>
</dbReference>
<evidence type="ECO:0000313" key="3">
    <source>
        <dbReference type="Proteomes" id="UP000598174"/>
    </source>
</evidence>
<feature type="domain" description="G" evidence="1">
    <location>
        <begin position="32"/>
        <end position="149"/>
    </location>
</feature>
<dbReference type="Gene3D" id="3.40.50.300">
    <property type="entry name" value="P-loop containing nucleotide triphosphate hydrolases"/>
    <property type="match status" value="1"/>
</dbReference>
<dbReference type="RefSeq" id="WP_203819479.1">
    <property type="nucleotide sequence ID" value="NZ_BAAABP010000063.1"/>
</dbReference>
<gene>
    <name evidence="2" type="ORF">Afe05nite_48660</name>
</gene>
<dbReference type="SUPFAM" id="SSF52540">
    <property type="entry name" value="P-loop containing nucleoside triphosphate hydrolases"/>
    <property type="match status" value="1"/>
</dbReference>
<dbReference type="EMBL" id="BOMM01000046">
    <property type="protein sequence ID" value="GIE13026.1"/>
    <property type="molecule type" value="Genomic_DNA"/>
</dbReference>
<comment type="caution">
    <text evidence="2">The sequence shown here is derived from an EMBL/GenBank/DDBJ whole genome shotgun (WGS) entry which is preliminary data.</text>
</comment>
<sequence>MTSIEIATGFDPEQHFTDEVKSLLDGGARLNIIMAGKLGVGKSSLLNGIFGTDEAPTGVGASVTTRIKRYPLAGSPIAIYDTPGIELGRDHQGVIGDYLAEIRKNASDPDRRIHFALYCINSNGSRYEDFELDVIRQLATELPVFVVLTQCLGPEDPRALDLARKIDELGVPMQEGHVFRVLARPLTFGPATLAPFGLPELVEAIYRALPEAAARTWASHQRVSLAVKVAEAQSVVRVNAATAAGIAALPLPILDAIPLSALQFSMLAKITTTFGLKVDIKALVVGLAGIMGIAAVARQVARGLLNFFPVVGNAINAGIAAQITQQMGNAYIKAGQAICLRQIAGETVSNDVTAEILAEFKNMWQG</sequence>
<organism evidence="2 3">
    <name type="scientific">Paractinoplanes ferrugineus</name>
    <dbReference type="NCBI Taxonomy" id="113564"/>
    <lineage>
        <taxon>Bacteria</taxon>
        <taxon>Bacillati</taxon>
        <taxon>Actinomycetota</taxon>
        <taxon>Actinomycetes</taxon>
        <taxon>Micromonosporales</taxon>
        <taxon>Micromonosporaceae</taxon>
        <taxon>Paractinoplanes</taxon>
    </lineage>
</organism>